<dbReference type="AlphaFoldDB" id="R4XB54"/>
<evidence type="ECO:0000256" key="3">
    <source>
        <dbReference type="ARBA" id="ARBA00023015"/>
    </source>
</evidence>
<evidence type="ECO:0000256" key="4">
    <source>
        <dbReference type="ARBA" id="ARBA00023125"/>
    </source>
</evidence>
<sequence length="544" mass="60170">MSTEVALPNSHIASTANASKNVPAFLLKLFTMVNDHSTDDLIRWNAPGDSFLVMRHEDFAKDLLPRYYKHNNFSSFVRQLNMYGFHKIPHIEDNASSKTESQIWEFSNPNFLREQPDMLCLVTRKKSGEAGDKDSLDYQAIMGEIQAIKRHQMTISQDLKRIQADNQALWQEQIDTRTRHSKHQETIEKILNFLGTVYGGQYNEEKSIRPKKRKLLLQHESSDAYATPERIFDDDKTKESFEDMFRSASTSPKLRPLKQPATTTASGQPNSRNSQPQIENRFTLPNFANRQQVASGPAQSQQIRNMNKMKTSPAPVNSPIASTAGASSPAVPNIVPSEDLTGAGSVPGAADTSQALSSMALSDPMSMQLTSSMQNRITNNNSRAHEIEQDLALQDQNIEALASLLGLDPSDLDSSTLDPTLLNDIQYNDFDDYLNTNQYATTPQGSVNPDLSLDSALDAYTNTNNDRLNMTKHDMNPPRRVPNADTPPNGTTNGVHNGARTVSAGTTPSPNDSAPGSTTGSLVDEEIEEIDMDKARGKKRKSTG</sequence>
<dbReference type="GO" id="GO:0043565">
    <property type="term" value="F:sequence-specific DNA binding"/>
    <property type="evidence" value="ECO:0007669"/>
    <property type="project" value="InterPro"/>
</dbReference>
<evidence type="ECO:0000313" key="10">
    <source>
        <dbReference type="EMBL" id="CCG80538.1"/>
    </source>
</evidence>
<dbReference type="STRING" id="1097556.R4XB54"/>
<dbReference type="SUPFAM" id="SSF46785">
    <property type="entry name" value="Winged helix' DNA-binding domain"/>
    <property type="match status" value="1"/>
</dbReference>
<keyword evidence="5" id="KW-0804">Transcription</keyword>
<organism evidence="10 11">
    <name type="scientific">Taphrina deformans (strain PYCC 5710 / ATCC 11124 / CBS 356.35 / IMI 108563 / JCM 9778 / NBRC 8474)</name>
    <name type="common">Peach leaf curl fungus</name>
    <name type="synonym">Lalaria deformans</name>
    <dbReference type="NCBI Taxonomy" id="1097556"/>
    <lineage>
        <taxon>Eukaryota</taxon>
        <taxon>Fungi</taxon>
        <taxon>Dikarya</taxon>
        <taxon>Ascomycota</taxon>
        <taxon>Taphrinomycotina</taxon>
        <taxon>Taphrinomycetes</taxon>
        <taxon>Taphrinales</taxon>
        <taxon>Taphrinaceae</taxon>
        <taxon>Taphrina</taxon>
    </lineage>
</organism>
<dbReference type="OrthoDB" id="60033at2759"/>
<evidence type="ECO:0000256" key="7">
    <source>
        <dbReference type="RuleBase" id="RU004020"/>
    </source>
</evidence>
<dbReference type="GO" id="GO:0001228">
    <property type="term" value="F:DNA-binding transcription activator activity, RNA polymerase II-specific"/>
    <property type="evidence" value="ECO:0007669"/>
    <property type="project" value="UniProtKB-ARBA"/>
</dbReference>
<feature type="compositionally biased region" description="Polar residues" evidence="8">
    <location>
        <begin position="260"/>
        <end position="277"/>
    </location>
</feature>
<keyword evidence="3" id="KW-0805">Transcription regulation</keyword>
<dbReference type="VEuPathDB" id="FungiDB:TAPDE_000044"/>
<evidence type="ECO:0000256" key="6">
    <source>
        <dbReference type="ARBA" id="ARBA00023242"/>
    </source>
</evidence>
<evidence type="ECO:0000256" key="8">
    <source>
        <dbReference type="SAM" id="MobiDB-lite"/>
    </source>
</evidence>
<evidence type="ECO:0000256" key="5">
    <source>
        <dbReference type="ARBA" id="ARBA00023163"/>
    </source>
</evidence>
<proteinExistence type="inferred from homology"/>
<feature type="domain" description="HSF-type DNA-binding" evidence="9">
    <location>
        <begin position="64"/>
        <end position="88"/>
    </location>
</feature>
<dbReference type="InterPro" id="IPR036388">
    <property type="entry name" value="WH-like_DNA-bd_sf"/>
</dbReference>
<feature type="region of interest" description="Disordered" evidence="8">
    <location>
        <begin position="242"/>
        <end position="277"/>
    </location>
</feature>
<dbReference type="InterPro" id="IPR000232">
    <property type="entry name" value="HSF_DNA-bd"/>
</dbReference>
<evidence type="ECO:0000256" key="1">
    <source>
        <dbReference type="ARBA" id="ARBA00004123"/>
    </source>
</evidence>
<name>R4XB54_TAPDE</name>
<feature type="compositionally biased region" description="Polar residues" evidence="8">
    <location>
        <begin position="503"/>
        <end position="521"/>
    </location>
</feature>
<evidence type="ECO:0000313" key="11">
    <source>
        <dbReference type="Proteomes" id="UP000013776"/>
    </source>
</evidence>
<dbReference type="PANTHER" id="PTHR10015">
    <property type="entry name" value="HEAT SHOCK TRANSCRIPTION FACTOR"/>
    <property type="match status" value="1"/>
</dbReference>
<feature type="compositionally biased region" description="Polar residues" evidence="8">
    <location>
        <begin position="486"/>
        <end position="495"/>
    </location>
</feature>
<feature type="region of interest" description="Disordered" evidence="8">
    <location>
        <begin position="309"/>
        <end position="350"/>
    </location>
</feature>
<protein>
    <submittedName>
        <fullName evidence="10">Heat shock factor protein</fullName>
    </submittedName>
</protein>
<dbReference type="PRINTS" id="PR00056">
    <property type="entry name" value="HSFDOMAIN"/>
</dbReference>
<dbReference type="Proteomes" id="UP000013776">
    <property type="component" value="Unassembled WGS sequence"/>
</dbReference>
<gene>
    <name evidence="10" type="ORF">TAPDE_000044</name>
</gene>
<dbReference type="GO" id="GO:0005634">
    <property type="term" value="C:nucleus"/>
    <property type="evidence" value="ECO:0007669"/>
    <property type="project" value="UniProtKB-SubCell"/>
</dbReference>
<reference evidence="10 11" key="1">
    <citation type="journal article" date="2013" name="MBio">
        <title>Genome sequencing of the plant pathogen Taphrina deformans, the causal agent of peach leaf curl.</title>
        <authorList>
            <person name="Cisse O.H."/>
            <person name="Almeida J.M.G.C.F."/>
            <person name="Fonseca A."/>
            <person name="Kumar A.A."/>
            <person name="Salojaervi J."/>
            <person name="Overmyer K."/>
            <person name="Hauser P.M."/>
            <person name="Pagni M."/>
        </authorList>
    </citation>
    <scope>NUCLEOTIDE SEQUENCE [LARGE SCALE GENOMIC DNA]</scope>
    <source>
        <strain evidence="11">PYCC 5710 / ATCC 11124 / CBS 356.35 / IMI 108563 / JCM 9778 / NBRC 8474</strain>
    </source>
</reference>
<dbReference type="Gene3D" id="1.10.10.10">
    <property type="entry name" value="Winged helix-like DNA-binding domain superfamily/Winged helix DNA-binding domain"/>
    <property type="match status" value="1"/>
</dbReference>
<feature type="region of interest" description="Disordered" evidence="8">
    <location>
        <begin position="467"/>
        <end position="544"/>
    </location>
</feature>
<evidence type="ECO:0000259" key="9">
    <source>
        <dbReference type="PROSITE" id="PS00434"/>
    </source>
</evidence>
<comment type="subcellular location">
    <subcellularLocation>
        <location evidence="1">Nucleus</location>
    </subcellularLocation>
</comment>
<keyword evidence="10" id="KW-0346">Stress response</keyword>
<dbReference type="PROSITE" id="PS00434">
    <property type="entry name" value="HSF_DOMAIN"/>
    <property type="match status" value="1"/>
</dbReference>
<accession>R4XB54</accession>
<keyword evidence="6" id="KW-0539">Nucleus</keyword>
<evidence type="ECO:0000256" key="2">
    <source>
        <dbReference type="ARBA" id="ARBA00006403"/>
    </source>
</evidence>
<dbReference type="Pfam" id="PF00447">
    <property type="entry name" value="HSF_DNA-bind"/>
    <property type="match status" value="1"/>
</dbReference>
<keyword evidence="4" id="KW-0238">DNA-binding</keyword>
<dbReference type="SMART" id="SM00415">
    <property type="entry name" value="HSF"/>
    <property type="match status" value="1"/>
</dbReference>
<comment type="caution">
    <text evidence="10">The sequence shown here is derived from an EMBL/GenBank/DDBJ whole genome shotgun (WGS) entry which is preliminary data.</text>
</comment>
<comment type="similarity">
    <text evidence="2 7">Belongs to the HSF family.</text>
</comment>
<dbReference type="eggNOG" id="KOG0627">
    <property type="taxonomic scope" value="Eukaryota"/>
</dbReference>
<dbReference type="EMBL" id="CAHR02000002">
    <property type="protein sequence ID" value="CCG80538.1"/>
    <property type="molecule type" value="Genomic_DNA"/>
</dbReference>
<dbReference type="PANTHER" id="PTHR10015:SF427">
    <property type="entry name" value="HEAT SHOCK FACTOR PROTEIN"/>
    <property type="match status" value="1"/>
</dbReference>
<dbReference type="FunFam" id="1.10.10.10:FF:000027">
    <property type="entry name" value="Heat shock transcription factor 1"/>
    <property type="match status" value="1"/>
</dbReference>
<keyword evidence="11" id="KW-1185">Reference proteome</keyword>
<dbReference type="InterPro" id="IPR036390">
    <property type="entry name" value="WH_DNA-bd_sf"/>
</dbReference>